<dbReference type="SUPFAM" id="SSF54292">
    <property type="entry name" value="2Fe-2S ferredoxin-like"/>
    <property type="match status" value="1"/>
</dbReference>
<dbReference type="InterPro" id="IPR001054">
    <property type="entry name" value="A/G_cyclase"/>
</dbReference>
<dbReference type="CDD" id="cd03894">
    <property type="entry name" value="M20_ArgE"/>
    <property type="match status" value="1"/>
</dbReference>
<evidence type="ECO:0000256" key="11">
    <source>
        <dbReference type="SAM" id="Phobius"/>
    </source>
</evidence>
<dbReference type="Gene3D" id="3.10.20.30">
    <property type="match status" value="1"/>
</dbReference>
<protein>
    <submittedName>
        <fullName evidence="14">Uncharacterized protein</fullName>
    </submittedName>
</protein>
<dbReference type="NCBIfam" id="TIGR01892">
    <property type="entry name" value="AcOrn-deacetyl"/>
    <property type="match status" value="1"/>
</dbReference>
<dbReference type="GO" id="GO:0019213">
    <property type="term" value="F:deacetylase activity"/>
    <property type="evidence" value="ECO:0007669"/>
    <property type="project" value="InterPro"/>
</dbReference>
<gene>
    <name evidence="14" type="ORF">EVOR1521_LOCUS10880</name>
</gene>
<dbReference type="InterPro" id="IPR039424">
    <property type="entry name" value="SBP_5"/>
</dbReference>
<dbReference type="InterPro" id="IPR002933">
    <property type="entry name" value="Peptidase_M20"/>
</dbReference>
<keyword evidence="6" id="KW-0028">Amino-acid biosynthesis</keyword>
<accession>A0AA36MXA8</accession>
<dbReference type="InterPro" id="IPR010169">
    <property type="entry name" value="AcOrn-deacetyl"/>
</dbReference>
<name>A0AA36MXA8_9DINO</name>
<dbReference type="SUPFAM" id="SSF53187">
    <property type="entry name" value="Zn-dependent exopeptidases"/>
    <property type="match status" value="1"/>
</dbReference>
<dbReference type="GO" id="GO:1904680">
    <property type="term" value="F:peptide transmembrane transporter activity"/>
    <property type="evidence" value="ECO:0007669"/>
    <property type="project" value="TreeGrafter"/>
</dbReference>
<keyword evidence="9" id="KW-0378">Hydrolase</keyword>
<dbReference type="GO" id="GO:0015833">
    <property type="term" value="P:peptide transport"/>
    <property type="evidence" value="ECO:0007669"/>
    <property type="project" value="TreeGrafter"/>
</dbReference>
<dbReference type="SUPFAM" id="SSF55073">
    <property type="entry name" value="Nucleotide cyclase"/>
    <property type="match status" value="1"/>
</dbReference>
<evidence type="ECO:0000256" key="3">
    <source>
        <dbReference type="ARBA" id="ARBA00022448"/>
    </source>
</evidence>
<dbReference type="Gene3D" id="3.10.105.10">
    <property type="entry name" value="Dipeptide-binding Protein, Domain 3"/>
    <property type="match status" value="1"/>
</dbReference>
<dbReference type="InterPro" id="IPR011650">
    <property type="entry name" value="Peptidase_M20_dimer"/>
</dbReference>
<evidence type="ECO:0000256" key="2">
    <source>
        <dbReference type="ARBA" id="ARBA00005695"/>
    </source>
</evidence>
<evidence type="ECO:0000256" key="10">
    <source>
        <dbReference type="ARBA" id="ARBA00023014"/>
    </source>
</evidence>
<dbReference type="InterPro" id="IPR036010">
    <property type="entry name" value="2Fe-2S_ferredoxin-like_sf"/>
</dbReference>
<evidence type="ECO:0000256" key="6">
    <source>
        <dbReference type="ARBA" id="ARBA00022605"/>
    </source>
</evidence>
<keyword evidence="3" id="KW-0813">Transport</keyword>
<feature type="domain" description="2Fe-2S ferredoxin-type" evidence="13">
    <location>
        <begin position="202"/>
        <end position="297"/>
    </location>
</feature>
<evidence type="ECO:0000256" key="8">
    <source>
        <dbReference type="ARBA" id="ARBA00022729"/>
    </source>
</evidence>
<comment type="similarity">
    <text evidence="1">Belongs to the peptidase M20A family. ArgE subfamily.</text>
</comment>
<keyword evidence="10" id="KW-0411">Iron-sulfur</keyword>
<dbReference type="GO" id="GO:0051537">
    <property type="term" value="F:2 iron, 2 sulfur cluster binding"/>
    <property type="evidence" value="ECO:0007669"/>
    <property type="project" value="UniProtKB-KW"/>
</dbReference>
<keyword evidence="11" id="KW-0812">Transmembrane</keyword>
<keyword evidence="7" id="KW-0408">Iron</keyword>
<evidence type="ECO:0000256" key="7">
    <source>
        <dbReference type="ARBA" id="ARBA00022714"/>
    </source>
</evidence>
<evidence type="ECO:0000313" key="14">
    <source>
        <dbReference type="EMBL" id="CAJ1383894.1"/>
    </source>
</evidence>
<dbReference type="PANTHER" id="PTHR30290">
    <property type="entry name" value="PERIPLASMIC BINDING COMPONENT OF ABC TRANSPORTER"/>
    <property type="match status" value="1"/>
</dbReference>
<comment type="similarity">
    <text evidence="2">Belongs to the bacterial solute-binding protein 5 family.</text>
</comment>
<keyword evidence="15" id="KW-1185">Reference proteome</keyword>
<dbReference type="Pfam" id="PF01546">
    <property type="entry name" value="Peptidase_M20"/>
    <property type="match status" value="1"/>
</dbReference>
<dbReference type="CDD" id="cd08498">
    <property type="entry name" value="PBP2_NikA_DppA_OppA_like_2"/>
    <property type="match status" value="1"/>
</dbReference>
<dbReference type="AlphaFoldDB" id="A0AA36MXA8"/>
<dbReference type="SUPFAM" id="SSF55031">
    <property type="entry name" value="Bacterial exopeptidase dimerisation domain"/>
    <property type="match status" value="1"/>
</dbReference>
<dbReference type="GO" id="GO:0009190">
    <property type="term" value="P:cyclic nucleotide biosynthetic process"/>
    <property type="evidence" value="ECO:0007669"/>
    <property type="project" value="InterPro"/>
</dbReference>
<keyword evidence="4" id="KW-0963">Cytoplasm</keyword>
<dbReference type="GO" id="GO:0016787">
    <property type="term" value="F:hydrolase activity"/>
    <property type="evidence" value="ECO:0007669"/>
    <property type="project" value="UniProtKB-KW"/>
</dbReference>
<dbReference type="InterPro" id="IPR012675">
    <property type="entry name" value="Beta-grasp_dom_sf"/>
</dbReference>
<dbReference type="Gene3D" id="3.40.630.10">
    <property type="entry name" value="Zn peptidases"/>
    <property type="match status" value="1"/>
</dbReference>
<dbReference type="Gene3D" id="3.90.76.10">
    <property type="entry name" value="Dipeptide-binding Protein, Domain 1"/>
    <property type="match status" value="1"/>
</dbReference>
<feature type="transmembrane region" description="Helical" evidence="11">
    <location>
        <begin position="127"/>
        <end position="145"/>
    </location>
</feature>
<dbReference type="InterPro" id="IPR000914">
    <property type="entry name" value="SBP_5_dom"/>
</dbReference>
<dbReference type="PROSITE" id="PS51085">
    <property type="entry name" value="2FE2S_FER_2"/>
    <property type="match status" value="1"/>
</dbReference>
<keyword evidence="7" id="KW-0001">2Fe-2S</keyword>
<feature type="transmembrane region" description="Helical" evidence="11">
    <location>
        <begin position="178"/>
        <end position="197"/>
    </location>
</feature>
<feature type="transmembrane region" description="Helical" evidence="11">
    <location>
        <begin position="94"/>
        <end position="115"/>
    </location>
</feature>
<evidence type="ECO:0000256" key="1">
    <source>
        <dbReference type="ARBA" id="ARBA00005691"/>
    </source>
</evidence>
<dbReference type="PROSITE" id="PS50125">
    <property type="entry name" value="GUANYLATE_CYCLASE_2"/>
    <property type="match status" value="1"/>
</dbReference>
<dbReference type="InterPro" id="IPR036264">
    <property type="entry name" value="Bact_exopeptidase_dim_dom"/>
</dbReference>
<sequence>MEKASIWHYKFWRNPFGESLLLVAAMTHVLLALWRTARRRTLKMPRWEFIQLVFGFYIPWSLIPHVGTTMGLANNFGFAPTYHQMLTILWPEHGVTQSLLLLVVWSHSMIGLHFWLRLYPLYYRLRFVALAFAVAMPVLALWGFIEGARRLELAKDVKVKVSEAQFDWLTTFVIEGRAVVFGLIACSLLVILFRYLIGLSARRLTITYPGSLAVRAKPGATLLEISRINDVPIASVCGGRARCSTCRVKVFEGEETLAPPEAAEKAVLTRISADEGVRLACQIRPLQNLGVQPLVPVKVTSETSENLKDAYYWGVEQEVVVMFVDLRNFTRITESQLAYDVVHLLNSYLDQASGAIRSEGGFVDKFIGDGIMAIFGMDNNPGQGARQALRAAKRIEAVMQSLETEKGGVVLSAHTDVVPVAGQNWSRDPFTAWESEGRLYGRGSADMKGFAATALSKVPDFLATDLEKPIHIALSYDEEIGCFGAAPLVSDLLAKEPQPSFAIVGEPTNMKVVTGHKGIAVFKTRIRGHPVHSSQLHRGVSAISAAAKLITWLDTRTAENKAAADPDCPFEPPYTTLHSGVIKGGQAHNITAQHCEFATDIRLLPGDSAKAWIDAYQTYIENHVLPDMLEISADCSIDVEHLAYVPGLSEEPDGRAETEVRRLTGDNGRHVVVYATEGGIFQNHGLSTVVCGPGSIDQAHQGKMNKKTLIFTALLAAGTGAAAQAETFKFAFQGSLNGLDPYSLNETFTLSSLGNAYEGLTRRGADLAIEPALAERWEIIEPNRWRFYLRKGVKFHNGNDFTAEDVAFSVDRVRSEGSDLTTRVPADAKVEIVDDHTVDFVLTGPNPILNYEWDTFYIMDKEWTTENDAVKVTSASDTTPNYSSLNANGTGPFKIVSHEAGVKTVYEKNDGWWDEIKHNVDTVEFTPIPSDATRVAALLSGELDMVYPIPVQDIKRINDNAGTVALTGPELRTIFLGMDQTRDELLYSDVKGKNPFKDEKVRKAFYQAIDIEAIKNKVMRDLATPSAIMISPFLFSKSSEFERYPYDPENAKKLLSEAGYADGFTVGMDCPNDRYVNDEAICQAVAAMLARVNIKIDLNAQPKAKYFAKVLASGGFDTSFYLLGWTPGSLDSWNVLSNLMNCRTEAGEGSPFNLGGFCDEKIDC</sequence>
<reference evidence="14" key="1">
    <citation type="submission" date="2023-08" db="EMBL/GenBank/DDBJ databases">
        <authorList>
            <person name="Chen Y."/>
            <person name="Shah S."/>
            <person name="Dougan E. K."/>
            <person name="Thang M."/>
            <person name="Chan C."/>
        </authorList>
    </citation>
    <scope>NUCLEOTIDE SEQUENCE</scope>
</reference>
<dbReference type="InterPro" id="IPR029787">
    <property type="entry name" value="Nucleotide_cyclase"/>
</dbReference>
<evidence type="ECO:0000259" key="12">
    <source>
        <dbReference type="PROSITE" id="PS50125"/>
    </source>
</evidence>
<feature type="transmembrane region" description="Helical" evidence="11">
    <location>
        <begin position="49"/>
        <end position="74"/>
    </location>
</feature>
<dbReference type="Gene3D" id="3.40.190.10">
    <property type="entry name" value="Periplasmic binding protein-like II"/>
    <property type="match status" value="1"/>
</dbReference>
<dbReference type="InterPro" id="IPR001041">
    <property type="entry name" value="2Fe-2S_ferredoxin-type"/>
</dbReference>
<dbReference type="Gene3D" id="3.30.70.360">
    <property type="match status" value="1"/>
</dbReference>
<dbReference type="Pfam" id="PF00111">
    <property type="entry name" value="Fer2"/>
    <property type="match status" value="1"/>
</dbReference>
<keyword evidence="11" id="KW-0472">Membrane</keyword>
<dbReference type="Proteomes" id="UP001178507">
    <property type="component" value="Unassembled WGS sequence"/>
</dbReference>
<dbReference type="Pfam" id="PF07687">
    <property type="entry name" value="M20_dimer"/>
    <property type="match status" value="1"/>
</dbReference>
<keyword evidence="7" id="KW-0479">Metal-binding</keyword>
<dbReference type="CDD" id="cd00207">
    <property type="entry name" value="fer2"/>
    <property type="match status" value="1"/>
</dbReference>
<organism evidence="14 15">
    <name type="scientific">Effrenium voratum</name>
    <dbReference type="NCBI Taxonomy" id="2562239"/>
    <lineage>
        <taxon>Eukaryota</taxon>
        <taxon>Sar</taxon>
        <taxon>Alveolata</taxon>
        <taxon>Dinophyceae</taxon>
        <taxon>Suessiales</taxon>
        <taxon>Symbiodiniaceae</taxon>
        <taxon>Effrenium</taxon>
    </lineage>
</organism>
<evidence type="ECO:0000256" key="5">
    <source>
        <dbReference type="ARBA" id="ARBA00022571"/>
    </source>
</evidence>
<feature type="domain" description="Guanylate cyclase" evidence="12">
    <location>
        <begin position="320"/>
        <end position="377"/>
    </location>
</feature>
<comment type="caution">
    <text evidence="14">The sequence shown here is derived from an EMBL/GenBank/DDBJ whole genome shotgun (WGS) entry which is preliminary data.</text>
</comment>
<dbReference type="GO" id="GO:0006526">
    <property type="term" value="P:L-arginine biosynthetic process"/>
    <property type="evidence" value="ECO:0007669"/>
    <property type="project" value="UniProtKB-KW"/>
</dbReference>
<evidence type="ECO:0000256" key="9">
    <source>
        <dbReference type="ARBA" id="ARBA00022801"/>
    </source>
</evidence>
<evidence type="ECO:0000259" key="13">
    <source>
        <dbReference type="PROSITE" id="PS51085"/>
    </source>
</evidence>
<proteinExistence type="inferred from homology"/>
<dbReference type="PROSITE" id="PS00759">
    <property type="entry name" value="ARGE_DAPE_CPG2_2"/>
    <property type="match status" value="1"/>
</dbReference>
<keyword evidence="11" id="KW-1133">Transmembrane helix</keyword>
<keyword evidence="5" id="KW-0055">Arginine biosynthesis</keyword>
<feature type="transmembrane region" description="Helical" evidence="11">
    <location>
        <begin position="20"/>
        <end position="37"/>
    </location>
</feature>
<evidence type="ECO:0000256" key="4">
    <source>
        <dbReference type="ARBA" id="ARBA00022490"/>
    </source>
</evidence>
<dbReference type="InterPro" id="IPR001261">
    <property type="entry name" value="ArgE/DapE_CS"/>
</dbReference>
<dbReference type="PANTHER" id="PTHR30290:SF9">
    <property type="entry name" value="OLIGOPEPTIDE-BINDING PROTEIN APPA"/>
    <property type="match status" value="1"/>
</dbReference>
<dbReference type="Pfam" id="PF00496">
    <property type="entry name" value="SBP_bac_5"/>
    <property type="match status" value="1"/>
</dbReference>
<dbReference type="CDD" id="cd07302">
    <property type="entry name" value="CHD"/>
    <property type="match status" value="1"/>
</dbReference>
<dbReference type="SUPFAM" id="SSF53850">
    <property type="entry name" value="Periplasmic binding protein-like II"/>
    <property type="match status" value="1"/>
</dbReference>
<evidence type="ECO:0000313" key="15">
    <source>
        <dbReference type="Proteomes" id="UP001178507"/>
    </source>
</evidence>
<keyword evidence="8" id="KW-0732">Signal</keyword>
<dbReference type="EMBL" id="CAUJNA010001058">
    <property type="protein sequence ID" value="CAJ1383894.1"/>
    <property type="molecule type" value="Genomic_DNA"/>
</dbReference>
<dbReference type="GO" id="GO:0035556">
    <property type="term" value="P:intracellular signal transduction"/>
    <property type="evidence" value="ECO:0007669"/>
    <property type="project" value="InterPro"/>
</dbReference>